<keyword evidence="1 2" id="KW-0732">Signal</keyword>
<feature type="signal peptide" evidence="2">
    <location>
        <begin position="1"/>
        <end position="21"/>
    </location>
</feature>
<evidence type="ECO:0000256" key="1">
    <source>
        <dbReference type="ARBA" id="ARBA00022729"/>
    </source>
</evidence>
<reference evidence="5 6" key="1">
    <citation type="submission" date="2018-07" db="EMBL/GenBank/DDBJ databases">
        <title>Genomic and Epidemiologic Investigation of an Indolent Hospital Outbreak.</title>
        <authorList>
            <person name="Johnson R.C."/>
            <person name="Deming C."/>
            <person name="Conlan S."/>
            <person name="Zellmer C.J."/>
            <person name="Michelin A.V."/>
            <person name="Lee-Lin S."/>
            <person name="Thomas P.J."/>
            <person name="Park M."/>
            <person name="Weingarten R.A."/>
            <person name="Less J."/>
            <person name="Dekker J.P."/>
            <person name="Frank K.M."/>
            <person name="Musser K.A."/>
            <person name="Mcquiston J.R."/>
            <person name="Henderson D.K."/>
            <person name="Lau A.F."/>
            <person name="Palmore T.N."/>
            <person name="Segre J.A."/>
        </authorList>
    </citation>
    <scope>NUCLEOTIDE SEQUENCE [LARGE SCALE GENOMIC DNA]</scope>
    <source>
        <strain evidence="5 6">SK-CDC1_0717</strain>
    </source>
</reference>
<dbReference type="PANTHER" id="PTHR33619">
    <property type="entry name" value="POLYSACCHARIDE EXPORT PROTEIN GFCE-RELATED"/>
    <property type="match status" value="1"/>
</dbReference>
<evidence type="ECO:0000313" key="5">
    <source>
        <dbReference type="EMBL" id="RSY82543.1"/>
    </source>
</evidence>
<dbReference type="InterPro" id="IPR003715">
    <property type="entry name" value="Poly_export_N"/>
</dbReference>
<feature type="chain" id="PRO_5019186671" evidence="2">
    <location>
        <begin position="22"/>
        <end position="186"/>
    </location>
</feature>
<dbReference type="RefSeq" id="WP_126004806.1">
    <property type="nucleotide sequence ID" value="NZ_QQYZ01000012.1"/>
</dbReference>
<organism evidence="5 6">
    <name type="scientific">Sphingomonas koreensis</name>
    <dbReference type="NCBI Taxonomy" id="93064"/>
    <lineage>
        <taxon>Bacteria</taxon>
        <taxon>Pseudomonadati</taxon>
        <taxon>Pseudomonadota</taxon>
        <taxon>Alphaproteobacteria</taxon>
        <taxon>Sphingomonadales</taxon>
        <taxon>Sphingomonadaceae</taxon>
        <taxon>Sphingomonas</taxon>
    </lineage>
</organism>
<name>A0A430G251_9SPHN</name>
<dbReference type="EMBL" id="QQYZ01000012">
    <property type="protein sequence ID" value="RSY82543.1"/>
    <property type="molecule type" value="Genomic_DNA"/>
</dbReference>
<dbReference type="Pfam" id="PF02563">
    <property type="entry name" value="Poly_export"/>
    <property type="match status" value="1"/>
</dbReference>
<dbReference type="Pfam" id="PF10531">
    <property type="entry name" value="SLBB"/>
    <property type="match status" value="1"/>
</dbReference>
<accession>A0A430G251</accession>
<feature type="domain" description="Soluble ligand binding" evidence="4">
    <location>
        <begin position="113"/>
        <end position="151"/>
    </location>
</feature>
<evidence type="ECO:0000259" key="3">
    <source>
        <dbReference type="Pfam" id="PF02563"/>
    </source>
</evidence>
<dbReference type="InterPro" id="IPR019554">
    <property type="entry name" value="Soluble_ligand-bd"/>
</dbReference>
<dbReference type="Gene3D" id="3.10.560.10">
    <property type="entry name" value="Outer membrane lipoprotein wza domain like"/>
    <property type="match status" value="1"/>
</dbReference>
<dbReference type="AlphaFoldDB" id="A0A430G251"/>
<proteinExistence type="predicted"/>
<gene>
    <name evidence="5" type="ORF">DAH66_13540</name>
</gene>
<comment type="caution">
    <text evidence="5">The sequence shown here is derived from an EMBL/GenBank/DDBJ whole genome shotgun (WGS) entry which is preliminary data.</text>
</comment>
<dbReference type="InterPro" id="IPR049712">
    <property type="entry name" value="Poly_export"/>
</dbReference>
<dbReference type="GO" id="GO:0015159">
    <property type="term" value="F:polysaccharide transmembrane transporter activity"/>
    <property type="evidence" value="ECO:0007669"/>
    <property type="project" value="InterPro"/>
</dbReference>
<evidence type="ECO:0000259" key="4">
    <source>
        <dbReference type="Pfam" id="PF10531"/>
    </source>
</evidence>
<feature type="domain" description="Polysaccharide export protein N-terminal" evidence="3">
    <location>
        <begin position="32"/>
        <end position="107"/>
    </location>
</feature>
<evidence type="ECO:0000256" key="2">
    <source>
        <dbReference type="SAM" id="SignalP"/>
    </source>
</evidence>
<dbReference type="Gene3D" id="3.30.1950.10">
    <property type="entry name" value="wza like domain"/>
    <property type="match status" value="1"/>
</dbReference>
<protein>
    <submittedName>
        <fullName evidence="5">Polysaccharide export protein</fullName>
    </submittedName>
</protein>
<dbReference type="PANTHER" id="PTHR33619:SF3">
    <property type="entry name" value="POLYSACCHARIDE EXPORT PROTEIN GFCE-RELATED"/>
    <property type="match status" value="1"/>
</dbReference>
<evidence type="ECO:0000313" key="6">
    <source>
        <dbReference type="Proteomes" id="UP000287746"/>
    </source>
</evidence>
<dbReference type="Proteomes" id="UP000287746">
    <property type="component" value="Unassembled WGS sequence"/>
</dbReference>
<sequence>MNRRMLLSGVLALPVAACAGAYSDLPIATAGPTDRYTLGPGDSIKIAVYGFDAMAGSYTVSDAGTISLPMVSTLSVAGKSAPELEAEIAAVLRTRDLAPNANVSVQVEKYRPFYILGEVQRPGQYPYVPGMTVLTAVSIAGGYTFRANKRVAGVERMSGTTRSKARLDADSSIQPGDTIVIPEAWF</sequence>